<feature type="coiled-coil region" evidence="1">
    <location>
        <begin position="71"/>
        <end position="146"/>
    </location>
</feature>
<feature type="compositionally biased region" description="Polar residues" evidence="2">
    <location>
        <begin position="1"/>
        <end position="11"/>
    </location>
</feature>
<sequence>MSNRENWSQNAAAGGAEQTDGQNSGPRVLMVLLVVLALIASILMLFLDSDLWLKIAVIAALWAAFLGIVLVSKYSSALRAEQKRVNTLERAHRAEMEREVAGHQQREAALKENYTRQLRNQRDEHLEQLRHELISLRAQLAEMSGEELDDEQTAVRARAERIIELDRGGSQPADRRYQTGTSGQAEWKQPQAGQTKKSAARSSQPGASARAASSAGSPTLGHHSEPSSDRRASAFSTGSFAAVKWTGDNTEETTQIPIVVDSSSSSSAQSSTQSGASGAQAAANRGSEAAEPKAAGRGQHEQREAAQAPQQERAAQPAPRTEPAFRAYEPSQAAAEQATTEQASGSAQKQAAPQAEQQREQAAKPAADEKRGAHEYRAGRRRADENSEGLTVAELMKRFQQNDKK</sequence>
<feature type="compositionally biased region" description="Basic and acidic residues" evidence="2">
    <location>
        <begin position="162"/>
        <end position="177"/>
    </location>
</feature>
<feature type="region of interest" description="Disordered" evidence="2">
    <location>
        <begin position="162"/>
        <end position="234"/>
    </location>
</feature>
<dbReference type="GeneID" id="60604479"/>
<keyword evidence="6" id="KW-1185">Reference proteome</keyword>
<feature type="domain" description="DUF6779" evidence="4">
    <location>
        <begin position="53"/>
        <end position="161"/>
    </location>
</feature>
<keyword evidence="1" id="KW-0175">Coiled coil</keyword>
<feature type="region of interest" description="Disordered" evidence="2">
    <location>
        <begin position="1"/>
        <end position="22"/>
    </location>
</feature>
<dbReference type="KEGG" id="cur:cu1695"/>
<dbReference type="AlphaFoldDB" id="B1VHK5"/>
<evidence type="ECO:0000256" key="1">
    <source>
        <dbReference type="SAM" id="Coils"/>
    </source>
</evidence>
<name>B1VHK5_CORU7</name>
<keyword evidence="3" id="KW-1133">Transmembrane helix</keyword>
<evidence type="ECO:0000256" key="2">
    <source>
        <dbReference type="SAM" id="MobiDB-lite"/>
    </source>
</evidence>
<feature type="compositionally biased region" description="Low complexity" evidence="2">
    <location>
        <begin position="305"/>
        <end position="319"/>
    </location>
</feature>
<evidence type="ECO:0000313" key="6">
    <source>
        <dbReference type="Proteomes" id="UP000001727"/>
    </source>
</evidence>
<keyword evidence="3" id="KW-0812">Transmembrane</keyword>
<dbReference type="Pfam" id="PF20570">
    <property type="entry name" value="DUF6779"/>
    <property type="match status" value="1"/>
</dbReference>
<organism evidence="5 6">
    <name type="scientific">Corynebacterium urealyticum (strain ATCC 43042 / DSM 7109)</name>
    <dbReference type="NCBI Taxonomy" id="504474"/>
    <lineage>
        <taxon>Bacteria</taxon>
        <taxon>Bacillati</taxon>
        <taxon>Actinomycetota</taxon>
        <taxon>Actinomycetes</taxon>
        <taxon>Mycobacteriales</taxon>
        <taxon>Corynebacteriaceae</taxon>
        <taxon>Corynebacterium</taxon>
    </lineage>
</organism>
<feature type="region of interest" description="Disordered" evidence="2">
    <location>
        <begin position="246"/>
        <end position="405"/>
    </location>
</feature>
<feature type="transmembrane region" description="Helical" evidence="3">
    <location>
        <begin position="53"/>
        <end position="74"/>
    </location>
</feature>
<proteinExistence type="predicted"/>
<accession>B1VHK5</accession>
<evidence type="ECO:0000313" key="5">
    <source>
        <dbReference type="EMBL" id="CAQ05655.1"/>
    </source>
</evidence>
<keyword evidence="3" id="KW-0472">Membrane</keyword>
<feature type="transmembrane region" description="Helical" evidence="3">
    <location>
        <begin position="28"/>
        <end position="47"/>
    </location>
</feature>
<dbReference type="EMBL" id="AM942444">
    <property type="protein sequence ID" value="CAQ05655.1"/>
    <property type="molecule type" value="Genomic_DNA"/>
</dbReference>
<feature type="compositionally biased region" description="Low complexity" evidence="2">
    <location>
        <begin position="262"/>
        <end position="283"/>
    </location>
</feature>
<feature type="compositionally biased region" description="Basic and acidic residues" evidence="2">
    <location>
        <begin position="222"/>
        <end position="232"/>
    </location>
</feature>
<feature type="compositionally biased region" description="Low complexity" evidence="2">
    <location>
        <begin position="200"/>
        <end position="218"/>
    </location>
</feature>
<feature type="compositionally biased region" description="Basic and acidic residues" evidence="2">
    <location>
        <begin position="395"/>
        <end position="405"/>
    </location>
</feature>
<dbReference type="Proteomes" id="UP000001727">
    <property type="component" value="Chromosome"/>
</dbReference>
<reference evidence="5 6" key="1">
    <citation type="journal article" date="2008" name="J. Biotechnol.">
        <title>The lifestyle of Corynebacterium urealyticum derived from its complete genome sequence established by pyrosequencing.</title>
        <authorList>
            <person name="Tauch A."/>
            <person name="Trost E."/>
            <person name="Tilker A."/>
            <person name="Ludewig U."/>
            <person name="Schneiker S."/>
            <person name="Goesmann A."/>
            <person name="Arnold W."/>
            <person name="Bekel T."/>
            <person name="Brinkrolf K."/>
            <person name="Brune I."/>
            <person name="Goetker S."/>
            <person name="Kalinowski J."/>
            <person name="Kamp P.-B."/>
            <person name="Lobo F.P."/>
            <person name="Viehoever P."/>
            <person name="Weisshaar B."/>
            <person name="Soriano F."/>
            <person name="Droege M."/>
            <person name="Puehler A."/>
        </authorList>
    </citation>
    <scope>NUCLEOTIDE SEQUENCE [LARGE SCALE GENOMIC DNA]</scope>
    <source>
        <strain evidence="6">ATCC 43042 / DSM 7109</strain>
    </source>
</reference>
<evidence type="ECO:0000259" key="4">
    <source>
        <dbReference type="Pfam" id="PF20570"/>
    </source>
</evidence>
<gene>
    <name evidence="5" type="ordered locus">cu1695</name>
</gene>
<feature type="compositionally biased region" description="Low complexity" evidence="2">
    <location>
        <begin position="332"/>
        <end position="356"/>
    </location>
</feature>
<protein>
    <recommendedName>
        <fullName evidence="4">DUF6779 domain-containing protein</fullName>
    </recommendedName>
</protein>
<dbReference type="eggNOG" id="ENOG5033Y1Q">
    <property type="taxonomic scope" value="Bacteria"/>
</dbReference>
<dbReference type="HOGENOM" id="CLU_055775_0_0_11"/>
<dbReference type="STRING" id="504474.cu1695"/>
<dbReference type="InterPro" id="IPR046706">
    <property type="entry name" value="DUF6779"/>
</dbReference>
<evidence type="ECO:0000256" key="3">
    <source>
        <dbReference type="SAM" id="Phobius"/>
    </source>
</evidence>
<feature type="compositionally biased region" description="Basic and acidic residues" evidence="2">
    <location>
        <begin position="357"/>
        <end position="385"/>
    </location>
</feature>
<dbReference type="RefSeq" id="WP_012360931.1">
    <property type="nucleotide sequence ID" value="NC_010545.1"/>
</dbReference>